<keyword evidence="2" id="KW-1185">Reference proteome</keyword>
<gene>
    <name evidence="1" type="ORF">BO94DRAFT_574333</name>
</gene>
<dbReference type="Proteomes" id="UP000246702">
    <property type="component" value="Unassembled WGS sequence"/>
</dbReference>
<comment type="caution">
    <text evidence="1">The sequence shown here is derived from an EMBL/GenBank/DDBJ whole genome shotgun (WGS) entry which is preliminary data.</text>
</comment>
<dbReference type="AlphaFoldDB" id="A0A317WW36"/>
<protein>
    <submittedName>
        <fullName evidence="1">Uncharacterized protein</fullName>
    </submittedName>
</protein>
<reference evidence="1 2" key="1">
    <citation type="submission" date="2016-12" db="EMBL/GenBank/DDBJ databases">
        <title>The genomes of Aspergillus section Nigri reveals drivers in fungal speciation.</title>
        <authorList>
            <consortium name="DOE Joint Genome Institute"/>
            <person name="Vesth T.C."/>
            <person name="Nybo J."/>
            <person name="Theobald S."/>
            <person name="Brandl J."/>
            <person name="Frisvad J.C."/>
            <person name="Nielsen K.F."/>
            <person name="Lyhne E.K."/>
            <person name="Kogle M.E."/>
            <person name="Kuo A."/>
            <person name="Riley R."/>
            <person name="Clum A."/>
            <person name="Nolan M."/>
            <person name="Lipzen A."/>
            <person name="Salamov A."/>
            <person name="Henrissat B."/>
            <person name="Wiebenga A."/>
            <person name="De Vries R.P."/>
            <person name="Grigoriev I.V."/>
            <person name="Mortensen U.H."/>
            <person name="Andersen M.R."/>
            <person name="Baker S.E."/>
        </authorList>
    </citation>
    <scope>NUCLEOTIDE SEQUENCE [LARGE SCALE GENOMIC DNA]</scope>
    <source>
        <strain evidence="1 2">CBS 115572</strain>
    </source>
</reference>
<dbReference type="RefSeq" id="XP_025469002.1">
    <property type="nucleotide sequence ID" value="XM_025615014.1"/>
</dbReference>
<proteinExistence type="predicted"/>
<evidence type="ECO:0000313" key="1">
    <source>
        <dbReference type="EMBL" id="PWY90624.1"/>
    </source>
</evidence>
<organism evidence="1 2">
    <name type="scientific">Aspergillus sclerotioniger CBS 115572</name>
    <dbReference type="NCBI Taxonomy" id="1450535"/>
    <lineage>
        <taxon>Eukaryota</taxon>
        <taxon>Fungi</taxon>
        <taxon>Dikarya</taxon>
        <taxon>Ascomycota</taxon>
        <taxon>Pezizomycotina</taxon>
        <taxon>Eurotiomycetes</taxon>
        <taxon>Eurotiomycetidae</taxon>
        <taxon>Eurotiales</taxon>
        <taxon>Aspergillaceae</taxon>
        <taxon>Aspergillus</taxon>
        <taxon>Aspergillus subgen. Circumdati</taxon>
    </lineage>
</organism>
<dbReference type="EMBL" id="MSFK01000010">
    <property type="protein sequence ID" value="PWY90624.1"/>
    <property type="molecule type" value="Genomic_DNA"/>
</dbReference>
<sequence>MERVTKIIFCTAKEVREERQQQAKREPEIMQLIRRGEAEQSNEIAAIQHSNIDLEMVLSKDQSLTVRVQGRITTLCPLWVGCIATILNSSLSLLISSPVHSRGSPLSHSDCDAENDERIDNGDHVTFPLQRAFWSKTTYGLDQMRLQLGHSVTLSSANASVLARKQYTASSTAWPALRRSPCEFVMEVTVDWLQYVVGHETSEATWQSSRQFWQRVDAELPNTSFSALIASVDLKSV</sequence>
<accession>A0A317WW36</accession>
<dbReference type="GeneID" id="37117157"/>
<name>A0A317WW36_9EURO</name>
<evidence type="ECO:0000313" key="2">
    <source>
        <dbReference type="Proteomes" id="UP000246702"/>
    </source>
</evidence>